<dbReference type="SUPFAM" id="SSF48371">
    <property type="entry name" value="ARM repeat"/>
    <property type="match status" value="1"/>
</dbReference>
<keyword evidence="5 10" id="KW-0653">Protein transport</keyword>
<dbReference type="Gene3D" id="2.60.40.1230">
    <property type="match status" value="1"/>
</dbReference>
<comment type="subcellular location">
    <subcellularLocation>
        <location evidence="1">Cytoplasmic vesicle membrane</location>
    </subcellularLocation>
    <subcellularLocation>
        <location evidence="9">Endomembrane system</location>
        <topology evidence="9">Peripheral membrane protein</topology>
        <orientation evidence="9">Cytoplasmic side</orientation>
    </subcellularLocation>
    <subcellularLocation>
        <location evidence="2">Golgi apparatus</location>
    </subcellularLocation>
</comment>
<protein>
    <recommendedName>
        <fullName evidence="10">AP-1 complex subunit gamma</fullName>
    </recommendedName>
</protein>
<evidence type="ECO:0000259" key="11">
    <source>
        <dbReference type="PROSITE" id="PS50180"/>
    </source>
</evidence>
<sequence>MAVIKFCSIFRVPNKMPANVKLRDLIRSIRAARTAADERDVISKECALIRTSFREEDNDARSRNVAKLLYIHMLGFPAHFGQLECLKLISSQKFNDKRMGYLGAMMLLDEKQDVHLLITNCLKNDLNHSSHYVQGLALCTLGSICSQEMSRDLAGEVEKLLKTGNCYIKKKACLCAVRIIRKVPELMEMYIPITRSLMSDNNHGVQLTSIVLISEMCVLNPDVTTHFRRFVPNLVRLLKSLTQSGYSPEHDVNGISDPFLQVHILRLLRILGHKDSDASESMNDLLAQVATNTETTKNVGNAVLYETVLTIMDIKSESGLRVLAVNILGRFLLNNDKNIRYVALNTLLKTLQMDSNAVQRHRTTVLECLKDPDISIRRRAIELSFALVNSSNIRSMMKELLSFLETCDVEFKQYTTSNIISVAEKYAPNKRWHIDTVLKVLTLASQFVQDDAVSNLIMLISNTSTLHTYTVQQLFKSIQEERSQAALLQVGAWCIGEFGELLLSTDLEEDEPLNVTESDVINVLSGILNSVFSSRVTKEYALTALMKLTTRFATCADQIQYIINNYTTSTDIELQQRSVEYDAVFRKYDHLRIGLLERIPLFKTEKTSNENTIPAVAAVNGNVTPTEKRSMNLGVSSHQNESDSLLDLLGDGLPTSPSAGVTPLPQNQFSGGLMDLLGDINVTPSVQSTPIAQSGNYDLTDLLGMGMNSNASPVTTHLARNVLDVLSITAYEKNGLAIIFSFNTTQLKATDSFIVTMVAKNSNAASLSNFLFQAAVPKTFQLQMQPPSGNVILPGGSITQDMLVTNPNRDVVKMLLRISYVINGQTVQEQTQANNFPNALHDY</sequence>
<dbReference type="Pfam" id="PF01602">
    <property type="entry name" value="Adaptin_N"/>
    <property type="match status" value="1"/>
</dbReference>
<keyword evidence="8 10" id="KW-0968">Cytoplasmic vesicle</keyword>
<dbReference type="InterPro" id="IPR008153">
    <property type="entry name" value="GAE_dom"/>
</dbReference>
<evidence type="ECO:0000256" key="8">
    <source>
        <dbReference type="ARBA" id="ARBA00023329"/>
    </source>
</evidence>
<name>A0ABM4DLH0_HYDVU</name>
<dbReference type="RefSeq" id="XP_065675380.1">
    <property type="nucleotide sequence ID" value="XM_065819308.1"/>
</dbReference>
<dbReference type="SMART" id="SM00809">
    <property type="entry name" value="Alpha_adaptinC2"/>
    <property type="match status" value="1"/>
</dbReference>
<dbReference type="Proteomes" id="UP001652625">
    <property type="component" value="Chromosome 15"/>
</dbReference>
<accession>A0ABM4DLH0</accession>
<dbReference type="PIRSF" id="PIRSF037094">
    <property type="entry name" value="AP1_complex_gamma"/>
    <property type="match status" value="1"/>
</dbReference>
<comment type="similarity">
    <text evidence="3 10">Belongs to the adaptor complexes large subunit family.</text>
</comment>
<evidence type="ECO:0000256" key="10">
    <source>
        <dbReference type="PIRNR" id="PIRNR037094"/>
    </source>
</evidence>
<dbReference type="GeneID" id="100199325"/>
<evidence type="ECO:0000256" key="7">
    <source>
        <dbReference type="ARBA" id="ARBA00023136"/>
    </source>
</evidence>
<evidence type="ECO:0000256" key="6">
    <source>
        <dbReference type="ARBA" id="ARBA00023034"/>
    </source>
</evidence>
<evidence type="ECO:0000256" key="1">
    <source>
        <dbReference type="ARBA" id="ARBA00004156"/>
    </source>
</evidence>
<dbReference type="InterPro" id="IPR013041">
    <property type="entry name" value="Clathrin_app_Ig-like_sf"/>
</dbReference>
<dbReference type="Gene3D" id="1.25.10.10">
    <property type="entry name" value="Leucine-rich Repeat Variant"/>
    <property type="match status" value="1"/>
</dbReference>
<dbReference type="SUPFAM" id="SSF49348">
    <property type="entry name" value="Clathrin adaptor appendage domain"/>
    <property type="match status" value="1"/>
</dbReference>
<feature type="domain" description="GAE" evidence="11">
    <location>
        <begin position="723"/>
        <end position="837"/>
    </location>
</feature>
<evidence type="ECO:0000256" key="9">
    <source>
        <dbReference type="ARBA" id="ARBA00029433"/>
    </source>
</evidence>
<organism evidence="12 13">
    <name type="scientific">Hydra vulgaris</name>
    <name type="common">Hydra</name>
    <name type="synonym">Hydra attenuata</name>
    <dbReference type="NCBI Taxonomy" id="6087"/>
    <lineage>
        <taxon>Eukaryota</taxon>
        <taxon>Metazoa</taxon>
        <taxon>Cnidaria</taxon>
        <taxon>Hydrozoa</taxon>
        <taxon>Hydroidolina</taxon>
        <taxon>Anthoathecata</taxon>
        <taxon>Aplanulata</taxon>
        <taxon>Hydridae</taxon>
        <taxon>Hydra</taxon>
    </lineage>
</organism>
<keyword evidence="12" id="KW-1185">Reference proteome</keyword>
<evidence type="ECO:0000256" key="4">
    <source>
        <dbReference type="ARBA" id="ARBA00022448"/>
    </source>
</evidence>
<proteinExistence type="inferred from homology"/>
<dbReference type="InterPro" id="IPR017107">
    <property type="entry name" value="AP1_complex_gsu"/>
</dbReference>
<keyword evidence="6 10" id="KW-0333">Golgi apparatus</keyword>
<dbReference type="InterPro" id="IPR011989">
    <property type="entry name" value="ARM-like"/>
</dbReference>
<dbReference type="InterPro" id="IPR008152">
    <property type="entry name" value="Clathrin_a/b/g-adaptin_app_Ig"/>
</dbReference>
<evidence type="ECO:0000256" key="5">
    <source>
        <dbReference type="ARBA" id="ARBA00022927"/>
    </source>
</evidence>
<evidence type="ECO:0000313" key="12">
    <source>
        <dbReference type="Proteomes" id="UP001652625"/>
    </source>
</evidence>
<evidence type="ECO:0000256" key="3">
    <source>
        <dbReference type="ARBA" id="ARBA00006613"/>
    </source>
</evidence>
<gene>
    <name evidence="13" type="primary">LOC100199325</name>
</gene>
<dbReference type="PANTHER" id="PTHR22780">
    <property type="entry name" value="ADAPTIN, ALPHA/GAMMA/EPSILON"/>
    <property type="match status" value="1"/>
</dbReference>
<keyword evidence="7 10" id="KW-0472">Membrane</keyword>
<dbReference type="PROSITE" id="PS50180">
    <property type="entry name" value="GAE"/>
    <property type="match status" value="1"/>
</dbReference>
<dbReference type="InterPro" id="IPR016024">
    <property type="entry name" value="ARM-type_fold"/>
</dbReference>
<dbReference type="InterPro" id="IPR050840">
    <property type="entry name" value="Adaptor_Complx_Large_Subunit"/>
</dbReference>
<dbReference type="Pfam" id="PF02883">
    <property type="entry name" value="Alpha_adaptinC2"/>
    <property type="match status" value="1"/>
</dbReference>
<dbReference type="InterPro" id="IPR002553">
    <property type="entry name" value="Clathrin/coatomer_adapt-like_N"/>
</dbReference>
<keyword evidence="4 10" id="KW-0813">Transport</keyword>
<evidence type="ECO:0000313" key="13">
    <source>
        <dbReference type="RefSeq" id="XP_065675380.1"/>
    </source>
</evidence>
<evidence type="ECO:0000256" key="2">
    <source>
        <dbReference type="ARBA" id="ARBA00004555"/>
    </source>
</evidence>
<reference evidence="13" key="1">
    <citation type="submission" date="2025-08" db="UniProtKB">
        <authorList>
            <consortium name="RefSeq"/>
        </authorList>
    </citation>
    <scope>IDENTIFICATION</scope>
</reference>